<reference evidence="2 6" key="1">
    <citation type="submission" date="2019-05" db="EMBL/GenBank/DDBJ databases">
        <title>Dyadobacter AR-3-8 sp. nov., isolated from arctic soil.</title>
        <authorList>
            <person name="Chaudhary D.K."/>
        </authorList>
    </citation>
    <scope>NUCLEOTIDE SEQUENCE [LARGE SCALE GENOMIC DNA]</scope>
    <source>
        <strain evidence="2 6">AR-3-8</strain>
    </source>
</reference>
<evidence type="ECO:0000313" key="4">
    <source>
        <dbReference type="EMBL" id="TKT88816.1"/>
    </source>
</evidence>
<dbReference type="PANTHER" id="PTHR30007">
    <property type="entry name" value="PHP DOMAIN PROTEIN"/>
    <property type="match status" value="1"/>
</dbReference>
<sequence>PDLQKITADNGYKITFIDYVIKEYKWEVEIAQKPESAQGFIPQKNRWQVERSFGWLNFKRRLFRDVEKTVESAEAMLEIAYLSIFLNRITK</sequence>
<dbReference type="AlphaFoldDB" id="A0A4U6CMA7"/>
<evidence type="ECO:0000313" key="5">
    <source>
        <dbReference type="EMBL" id="TKT89282.1"/>
    </source>
</evidence>
<dbReference type="EMBL" id="SZVO01000015">
    <property type="protein sequence ID" value="TKT88460.1"/>
    <property type="molecule type" value="Genomic_DNA"/>
</dbReference>
<proteinExistence type="predicted"/>
<dbReference type="EMBL" id="SZVO01000044">
    <property type="protein sequence ID" value="TKT84441.1"/>
    <property type="molecule type" value="Genomic_DNA"/>
</dbReference>
<dbReference type="Pfam" id="PF13586">
    <property type="entry name" value="DDE_Tnp_1_2"/>
    <property type="match status" value="1"/>
</dbReference>
<organism evidence="2 6">
    <name type="scientific">Dyadobacter frigoris</name>
    <dbReference type="NCBI Taxonomy" id="2576211"/>
    <lineage>
        <taxon>Bacteria</taxon>
        <taxon>Pseudomonadati</taxon>
        <taxon>Bacteroidota</taxon>
        <taxon>Cytophagia</taxon>
        <taxon>Cytophagales</taxon>
        <taxon>Spirosomataceae</taxon>
        <taxon>Dyadobacter</taxon>
    </lineage>
</organism>
<evidence type="ECO:0000313" key="6">
    <source>
        <dbReference type="Proteomes" id="UP000304900"/>
    </source>
</evidence>
<dbReference type="EMBL" id="SZVO01000013">
    <property type="protein sequence ID" value="TKT88816.1"/>
    <property type="molecule type" value="Genomic_DNA"/>
</dbReference>
<keyword evidence="6" id="KW-1185">Reference proteome</keyword>
<evidence type="ECO:0000313" key="2">
    <source>
        <dbReference type="EMBL" id="TKT84441.1"/>
    </source>
</evidence>
<protein>
    <recommendedName>
        <fullName evidence="1">Transposase DDE domain-containing protein</fullName>
    </recommendedName>
</protein>
<feature type="domain" description="Transposase DDE" evidence="1">
    <location>
        <begin position="33"/>
        <end position="86"/>
    </location>
</feature>
<dbReference type="Proteomes" id="UP000304900">
    <property type="component" value="Unassembled WGS sequence"/>
</dbReference>
<dbReference type="EMBL" id="SZVO01000012">
    <property type="protein sequence ID" value="TKT89282.1"/>
    <property type="molecule type" value="Genomic_DNA"/>
</dbReference>
<dbReference type="RefSeq" id="WP_170982892.1">
    <property type="nucleotide sequence ID" value="NZ_SZVO01000012.1"/>
</dbReference>
<evidence type="ECO:0000313" key="3">
    <source>
        <dbReference type="EMBL" id="TKT88460.1"/>
    </source>
</evidence>
<gene>
    <name evidence="5" type="ORF">FDK13_23275</name>
    <name evidence="4" type="ORF">FDK13_24555</name>
    <name evidence="3" type="ORF">FDK13_26250</name>
    <name evidence="2" type="ORF">FDK13_35035</name>
</gene>
<feature type="non-terminal residue" evidence="2">
    <location>
        <position position="1"/>
    </location>
</feature>
<comment type="caution">
    <text evidence="2">The sequence shown here is derived from an EMBL/GenBank/DDBJ whole genome shotgun (WGS) entry which is preliminary data.</text>
</comment>
<dbReference type="InterPro" id="IPR025668">
    <property type="entry name" value="Tnp_DDE_dom"/>
</dbReference>
<dbReference type="PANTHER" id="PTHR30007:SF0">
    <property type="entry name" value="TRANSPOSASE"/>
    <property type="match status" value="1"/>
</dbReference>
<accession>A0A4U6CMA7</accession>
<evidence type="ECO:0000259" key="1">
    <source>
        <dbReference type="Pfam" id="PF13586"/>
    </source>
</evidence>
<name>A0A4U6CMA7_9BACT</name>